<reference evidence="2 3" key="1">
    <citation type="submission" date="2005-07" db="EMBL/GenBank/DDBJ databases">
        <authorList>
            <person name="Mural R.J."/>
            <person name="Li P.W."/>
            <person name="Adams M.D."/>
            <person name="Amanatides P.G."/>
            <person name="Baden-Tillson H."/>
            <person name="Barnstead M."/>
            <person name="Chin S.H."/>
            <person name="Dew I."/>
            <person name="Evans C.A."/>
            <person name="Ferriera S."/>
            <person name="Flanigan M."/>
            <person name="Fosler C."/>
            <person name="Glodek A."/>
            <person name="Gu Z."/>
            <person name="Holt R.A."/>
            <person name="Jennings D."/>
            <person name="Kraft C.L."/>
            <person name="Lu F."/>
            <person name="Nguyen T."/>
            <person name="Nusskern D.R."/>
            <person name="Pfannkoch C.M."/>
            <person name="Sitter C."/>
            <person name="Sutton G.G."/>
            <person name="Venter J.C."/>
            <person name="Wang Z."/>
            <person name="Woodage T."/>
            <person name="Zheng X.H."/>
            <person name="Zhong F."/>
        </authorList>
    </citation>
    <scope>NUCLEOTIDE SEQUENCE [LARGE SCALE GENOMIC DNA]</scope>
    <source>
        <strain>BN</strain>
        <strain evidence="3">Sprague-Dawley</strain>
    </source>
</reference>
<feature type="region of interest" description="Disordered" evidence="1">
    <location>
        <begin position="1"/>
        <end position="76"/>
    </location>
</feature>
<dbReference type="AlphaFoldDB" id="A6KKP2"/>
<feature type="compositionally biased region" description="Low complexity" evidence="1">
    <location>
        <begin position="34"/>
        <end position="43"/>
    </location>
</feature>
<evidence type="ECO:0000313" key="2">
    <source>
        <dbReference type="EMBL" id="EDL86236.1"/>
    </source>
</evidence>
<name>A6KKP2_RAT</name>
<gene>
    <name evidence="2" type="ORF">rCG_41848</name>
</gene>
<proteinExistence type="predicted"/>
<evidence type="ECO:0000256" key="1">
    <source>
        <dbReference type="SAM" id="MobiDB-lite"/>
    </source>
</evidence>
<accession>A6KKP2</accession>
<dbReference type="EMBL" id="CH474061">
    <property type="protein sequence ID" value="EDL86236.1"/>
    <property type="molecule type" value="Genomic_DNA"/>
</dbReference>
<dbReference type="Proteomes" id="UP000234681">
    <property type="component" value="Chromosome 15"/>
</dbReference>
<sequence length="76" mass="7919">MTSANPPLGSQQKELGRQAGSHHSHPSPAPIPAPLSLILLGSPCPRPRTSEHRQPSPAAPAQKDARSRCAQKGSPS</sequence>
<evidence type="ECO:0000313" key="3">
    <source>
        <dbReference type="Proteomes" id="UP000234681"/>
    </source>
</evidence>
<organism evidence="2 3">
    <name type="scientific">Rattus norvegicus</name>
    <name type="common">Rat</name>
    <dbReference type="NCBI Taxonomy" id="10116"/>
    <lineage>
        <taxon>Eukaryota</taxon>
        <taxon>Metazoa</taxon>
        <taxon>Chordata</taxon>
        <taxon>Craniata</taxon>
        <taxon>Vertebrata</taxon>
        <taxon>Euteleostomi</taxon>
        <taxon>Mammalia</taxon>
        <taxon>Eutheria</taxon>
        <taxon>Euarchontoglires</taxon>
        <taxon>Glires</taxon>
        <taxon>Rodentia</taxon>
        <taxon>Myomorpha</taxon>
        <taxon>Muroidea</taxon>
        <taxon>Muridae</taxon>
        <taxon>Murinae</taxon>
        <taxon>Rattus</taxon>
    </lineage>
</organism>
<protein>
    <submittedName>
        <fullName evidence="2">RCG41848</fullName>
    </submittedName>
</protein>
<feature type="compositionally biased region" description="Polar residues" evidence="1">
    <location>
        <begin position="1"/>
        <end position="13"/>
    </location>
</feature>